<feature type="transmembrane region" description="Helical" evidence="7">
    <location>
        <begin position="415"/>
        <end position="433"/>
    </location>
</feature>
<gene>
    <name evidence="9" type="ORF">Pka01_20650</name>
</gene>
<feature type="transmembrane region" description="Helical" evidence="7">
    <location>
        <begin position="312"/>
        <end position="334"/>
    </location>
</feature>
<comment type="subcellular location">
    <subcellularLocation>
        <location evidence="1">Cell membrane</location>
        <topology evidence="1">Multi-pass membrane protein</topology>
    </subcellularLocation>
</comment>
<dbReference type="EMBL" id="BONV01000006">
    <property type="protein sequence ID" value="GIG78938.1"/>
    <property type="molecule type" value="Genomic_DNA"/>
</dbReference>
<dbReference type="GO" id="GO:0022857">
    <property type="term" value="F:transmembrane transporter activity"/>
    <property type="evidence" value="ECO:0007669"/>
    <property type="project" value="InterPro"/>
</dbReference>
<keyword evidence="4 7" id="KW-0812">Transmembrane</keyword>
<dbReference type="Gene3D" id="1.20.1250.20">
    <property type="entry name" value="MFS general substrate transporter like domains"/>
    <property type="match status" value="1"/>
</dbReference>
<dbReference type="Pfam" id="PF07690">
    <property type="entry name" value="MFS_1"/>
    <property type="match status" value="1"/>
</dbReference>
<feature type="transmembrane region" description="Helical" evidence="7">
    <location>
        <begin position="445"/>
        <end position="467"/>
    </location>
</feature>
<feature type="transmembrane region" description="Helical" evidence="7">
    <location>
        <begin position="151"/>
        <end position="172"/>
    </location>
</feature>
<dbReference type="PROSITE" id="PS50850">
    <property type="entry name" value="MFS"/>
    <property type="match status" value="1"/>
</dbReference>
<keyword evidence="2" id="KW-0813">Transport</keyword>
<protein>
    <submittedName>
        <fullName evidence="9">MFS transporter</fullName>
    </submittedName>
</protein>
<evidence type="ECO:0000313" key="10">
    <source>
        <dbReference type="Proteomes" id="UP000630097"/>
    </source>
</evidence>
<evidence type="ECO:0000256" key="3">
    <source>
        <dbReference type="ARBA" id="ARBA00022475"/>
    </source>
</evidence>
<feature type="transmembrane region" description="Helical" evidence="7">
    <location>
        <begin position="213"/>
        <end position="233"/>
    </location>
</feature>
<feature type="transmembrane region" description="Helical" evidence="7">
    <location>
        <begin position="60"/>
        <end position="80"/>
    </location>
</feature>
<dbReference type="RefSeq" id="WP_203882413.1">
    <property type="nucleotide sequence ID" value="NZ_BAABHH010000009.1"/>
</dbReference>
<comment type="caution">
    <text evidence="9">The sequence shown here is derived from an EMBL/GenBank/DDBJ whole genome shotgun (WGS) entry which is preliminary data.</text>
</comment>
<dbReference type="CDD" id="cd17321">
    <property type="entry name" value="MFS_MMR_MDR_like"/>
    <property type="match status" value="1"/>
</dbReference>
<feature type="transmembrane region" description="Helical" evidence="7">
    <location>
        <begin position="92"/>
        <end position="118"/>
    </location>
</feature>
<name>A0A8J3LTN6_9ACTN</name>
<feature type="transmembrane region" description="Helical" evidence="7">
    <location>
        <begin position="239"/>
        <end position="262"/>
    </location>
</feature>
<feature type="domain" description="Major facilitator superfamily (MFS) profile" evidence="8">
    <location>
        <begin position="26"/>
        <end position="467"/>
    </location>
</feature>
<organism evidence="9 10">
    <name type="scientific">Planotetraspora kaengkrachanensis</name>
    <dbReference type="NCBI Taxonomy" id="575193"/>
    <lineage>
        <taxon>Bacteria</taxon>
        <taxon>Bacillati</taxon>
        <taxon>Actinomycetota</taxon>
        <taxon>Actinomycetes</taxon>
        <taxon>Streptosporangiales</taxon>
        <taxon>Streptosporangiaceae</taxon>
        <taxon>Planotetraspora</taxon>
    </lineage>
</organism>
<keyword evidence="3" id="KW-1003">Cell membrane</keyword>
<accession>A0A8J3LTN6</accession>
<dbReference type="PANTHER" id="PTHR42718">
    <property type="entry name" value="MAJOR FACILITATOR SUPERFAMILY MULTIDRUG TRANSPORTER MFSC"/>
    <property type="match status" value="1"/>
</dbReference>
<dbReference type="SUPFAM" id="SSF103473">
    <property type="entry name" value="MFS general substrate transporter"/>
    <property type="match status" value="1"/>
</dbReference>
<dbReference type="PANTHER" id="PTHR42718:SF46">
    <property type="entry name" value="BLR6921 PROTEIN"/>
    <property type="match status" value="1"/>
</dbReference>
<evidence type="ECO:0000256" key="4">
    <source>
        <dbReference type="ARBA" id="ARBA00022692"/>
    </source>
</evidence>
<dbReference type="InterPro" id="IPR036259">
    <property type="entry name" value="MFS_trans_sf"/>
</dbReference>
<evidence type="ECO:0000256" key="2">
    <source>
        <dbReference type="ARBA" id="ARBA00022448"/>
    </source>
</evidence>
<keyword evidence="10" id="KW-1185">Reference proteome</keyword>
<dbReference type="InterPro" id="IPR011701">
    <property type="entry name" value="MFS"/>
</dbReference>
<feature type="transmembrane region" description="Helical" evidence="7">
    <location>
        <begin position="178"/>
        <end position="201"/>
    </location>
</feature>
<evidence type="ECO:0000259" key="8">
    <source>
        <dbReference type="PROSITE" id="PS50850"/>
    </source>
</evidence>
<evidence type="ECO:0000256" key="5">
    <source>
        <dbReference type="ARBA" id="ARBA00022989"/>
    </source>
</evidence>
<keyword evidence="5 7" id="KW-1133">Transmembrane helix</keyword>
<keyword evidence="6 7" id="KW-0472">Membrane</keyword>
<evidence type="ECO:0000313" key="9">
    <source>
        <dbReference type="EMBL" id="GIG78938.1"/>
    </source>
</evidence>
<evidence type="ECO:0000256" key="7">
    <source>
        <dbReference type="SAM" id="Phobius"/>
    </source>
</evidence>
<feature type="transmembrane region" description="Helical" evidence="7">
    <location>
        <begin position="24"/>
        <end position="48"/>
    </location>
</feature>
<dbReference type="PRINTS" id="PR01036">
    <property type="entry name" value="TCRTETB"/>
</dbReference>
<proteinExistence type="predicted"/>
<evidence type="ECO:0000256" key="6">
    <source>
        <dbReference type="ARBA" id="ARBA00023136"/>
    </source>
</evidence>
<dbReference type="AlphaFoldDB" id="A0A8J3LTN6"/>
<reference evidence="9 10" key="1">
    <citation type="submission" date="2021-01" db="EMBL/GenBank/DDBJ databases">
        <title>Whole genome shotgun sequence of Planotetraspora kaengkrachanensis NBRC 104272.</title>
        <authorList>
            <person name="Komaki H."/>
            <person name="Tamura T."/>
        </authorList>
    </citation>
    <scope>NUCLEOTIDE SEQUENCE [LARGE SCALE GENOMIC DNA]</scope>
    <source>
        <strain evidence="9 10">NBRC 104272</strain>
    </source>
</reference>
<sequence length="477" mass="47364">MAATSPSPISNDREHTEPPDARRWWLLGLLSVAQFMLVLDVTVVNVALPDIGVDLALHRGVMPWVLTTYTLVFGGLMLLGGRATDMFGARRVLLSGLAIFIVASLASGLAADAGILLAGRAAQGIGAALMSPAALSVVTTTFAGKDRARALGIWAAIAGAGSALGVILGGLLTSGPGWRWVFFINVPAGLIVLALTPMVIPARWRHRSRPVQVDAAGALSVTLATGAAIYGLVNVGGHGWLAVSTLVPLAVAVLLYGVFVLVERVAVAPLMPLRVLTGRPVVAGVMLMLVATGLLVGAFYLGSFYLQRLHGYSAAGTGLAFLPIALGTIIGAHGGSRAVTKLDGRVLAAGSLVVAALGSGLAAAAGGPVGLVAGLSVSAIGVGAALVTAVTAALSGVAPDEAGTRSGIVNTFHELGGAFGVAVLSSVAVAGVTGDISTSGVTHAFTVSAVAAVAAAVLAAIIVPAGVAPAGAIPHAH</sequence>
<feature type="transmembrane region" description="Helical" evidence="7">
    <location>
        <begin position="371"/>
        <end position="394"/>
    </location>
</feature>
<evidence type="ECO:0000256" key="1">
    <source>
        <dbReference type="ARBA" id="ARBA00004651"/>
    </source>
</evidence>
<dbReference type="GO" id="GO:0005886">
    <property type="term" value="C:plasma membrane"/>
    <property type="evidence" value="ECO:0007669"/>
    <property type="project" value="UniProtKB-SubCell"/>
</dbReference>
<dbReference type="Proteomes" id="UP000630097">
    <property type="component" value="Unassembled WGS sequence"/>
</dbReference>
<dbReference type="InterPro" id="IPR020846">
    <property type="entry name" value="MFS_dom"/>
</dbReference>
<feature type="transmembrane region" description="Helical" evidence="7">
    <location>
        <begin position="282"/>
        <end position="306"/>
    </location>
</feature>
<feature type="transmembrane region" description="Helical" evidence="7">
    <location>
        <begin position="346"/>
        <end position="365"/>
    </location>
</feature>
<feature type="transmembrane region" description="Helical" evidence="7">
    <location>
        <begin position="124"/>
        <end position="144"/>
    </location>
</feature>
<dbReference type="Gene3D" id="1.20.1720.10">
    <property type="entry name" value="Multidrug resistance protein D"/>
    <property type="match status" value="1"/>
</dbReference>